<dbReference type="EMBL" id="MU004348">
    <property type="protein sequence ID" value="KAF2655500.1"/>
    <property type="molecule type" value="Genomic_DNA"/>
</dbReference>
<feature type="compositionally biased region" description="Basic and acidic residues" evidence="1">
    <location>
        <begin position="77"/>
        <end position="89"/>
    </location>
</feature>
<keyword evidence="3" id="KW-1185">Reference proteome</keyword>
<organism evidence="2 3">
    <name type="scientific">Lophiostoma macrostomum CBS 122681</name>
    <dbReference type="NCBI Taxonomy" id="1314788"/>
    <lineage>
        <taxon>Eukaryota</taxon>
        <taxon>Fungi</taxon>
        <taxon>Dikarya</taxon>
        <taxon>Ascomycota</taxon>
        <taxon>Pezizomycotina</taxon>
        <taxon>Dothideomycetes</taxon>
        <taxon>Pleosporomycetidae</taxon>
        <taxon>Pleosporales</taxon>
        <taxon>Lophiostomataceae</taxon>
        <taxon>Lophiostoma</taxon>
    </lineage>
</organism>
<reference evidence="2" key="1">
    <citation type="journal article" date="2020" name="Stud. Mycol.">
        <title>101 Dothideomycetes genomes: a test case for predicting lifestyles and emergence of pathogens.</title>
        <authorList>
            <person name="Haridas S."/>
            <person name="Albert R."/>
            <person name="Binder M."/>
            <person name="Bloem J."/>
            <person name="Labutti K."/>
            <person name="Salamov A."/>
            <person name="Andreopoulos B."/>
            <person name="Baker S."/>
            <person name="Barry K."/>
            <person name="Bills G."/>
            <person name="Bluhm B."/>
            <person name="Cannon C."/>
            <person name="Castanera R."/>
            <person name="Culley D."/>
            <person name="Daum C."/>
            <person name="Ezra D."/>
            <person name="Gonzalez J."/>
            <person name="Henrissat B."/>
            <person name="Kuo A."/>
            <person name="Liang C."/>
            <person name="Lipzen A."/>
            <person name="Lutzoni F."/>
            <person name="Magnuson J."/>
            <person name="Mondo S."/>
            <person name="Nolan M."/>
            <person name="Ohm R."/>
            <person name="Pangilinan J."/>
            <person name="Park H.-J."/>
            <person name="Ramirez L."/>
            <person name="Alfaro M."/>
            <person name="Sun H."/>
            <person name="Tritt A."/>
            <person name="Yoshinaga Y."/>
            <person name="Zwiers L.-H."/>
            <person name="Turgeon B."/>
            <person name="Goodwin S."/>
            <person name="Spatafora J."/>
            <person name="Crous P."/>
            <person name="Grigoriev I."/>
        </authorList>
    </citation>
    <scope>NUCLEOTIDE SEQUENCE</scope>
    <source>
        <strain evidence="2">CBS 122681</strain>
    </source>
</reference>
<proteinExistence type="predicted"/>
<evidence type="ECO:0000313" key="3">
    <source>
        <dbReference type="Proteomes" id="UP000799324"/>
    </source>
</evidence>
<protein>
    <submittedName>
        <fullName evidence="2">Uncharacterized protein</fullName>
    </submittedName>
</protein>
<evidence type="ECO:0000256" key="1">
    <source>
        <dbReference type="SAM" id="MobiDB-lite"/>
    </source>
</evidence>
<sequence length="300" mass="32737">MCCCISRPGSRAHRVAHKEQISTWCCIRFRSFWRWRPPWLTAVDHGSNLNLHHQHRGGSTGSGADVGPAARPALARRQGEHEAPVGLDDSWRAREPAVGEPACQCQGWQQRRPGWELGTAPRAIHTPRPSALDSARRISRPWRRLSASRTPGAHHRGRRRRDRTRSRRTALCAPSAGVNPEGFLAAASARSRVRHGVAPVGPPWLAEREPPDGNGLLELESSVVMALAATTLGVCTLPRLCSSDGISSAPFISQHCAACISKVRSREMRKGRASRPRVICATKAASRTVTPNRKAALASC</sequence>
<feature type="compositionally biased region" description="Basic residues" evidence="1">
    <location>
        <begin position="152"/>
        <end position="167"/>
    </location>
</feature>
<dbReference type="Proteomes" id="UP000799324">
    <property type="component" value="Unassembled WGS sequence"/>
</dbReference>
<dbReference type="AlphaFoldDB" id="A0A6A6T6W6"/>
<gene>
    <name evidence="2" type="ORF">K491DRAFT_758196</name>
</gene>
<feature type="region of interest" description="Disordered" evidence="1">
    <location>
        <begin position="53"/>
        <end position="89"/>
    </location>
</feature>
<evidence type="ECO:0000313" key="2">
    <source>
        <dbReference type="EMBL" id="KAF2655500.1"/>
    </source>
</evidence>
<feature type="region of interest" description="Disordered" evidence="1">
    <location>
        <begin position="144"/>
        <end position="167"/>
    </location>
</feature>
<accession>A0A6A6T6W6</accession>
<name>A0A6A6T6W6_9PLEO</name>